<evidence type="ECO:0000313" key="2">
    <source>
        <dbReference type="Proteomes" id="UP000070093"/>
    </source>
</evidence>
<gene>
    <name evidence="1" type="ORF">HMPREF3202_02061</name>
</gene>
<accession>A0A137SRG8</accession>
<dbReference type="Proteomes" id="UP000070093">
    <property type="component" value="Unassembled WGS sequence"/>
</dbReference>
<sequence>MRIHKWLNGRKHNSMRVRIMFMFAGELNDWWIDWFLPFFPSKGETFDIIEFVECGIIKDFKDKTFEGCVRYHSIKKSMYDMLFDGYNVEIENIHWCPRHIEIELKSTDYNRDYWKEVNE</sequence>
<proteinExistence type="predicted"/>
<dbReference type="EMBL" id="LTAG01000117">
    <property type="protein sequence ID" value="KXO15090.1"/>
    <property type="molecule type" value="Genomic_DNA"/>
</dbReference>
<evidence type="ECO:0000313" key="1">
    <source>
        <dbReference type="EMBL" id="KXO15090.1"/>
    </source>
</evidence>
<dbReference type="STRING" id="28125.HMPREF3202_02061"/>
<dbReference type="RefSeq" id="WP_155273315.1">
    <property type="nucleotide sequence ID" value="NZ_CP126677.1"/>
</dbReference>
<dbReference type="PATRIC" id="fig|28125.4.peg.2057"/>
<dbReference type="AlphaFoldDB" id="A0A137SRG8"/>
<organism evidence="1 2">
    <name type="scientific">Prevotella bivia</name>
    <dbReference type="NCBI Taxonomy" id="28125"/>
    <lineage>
        <taxon>Bacteria</taxon>
        <taxon>Pseudomonadati</taxon>
        <taxon>Bacteroidota</taxon>
        <taxon>Bacteroidia</taxon>
        <taxon>Bacteroidales</taxon>
        <taxon>Prevotellaceae</taxon>
        <taxon>Prevotella</taxon>
    </lineage>
</organism>
<protein>
    <submittedName>
        <fullName evidence="1">Uncharacterized protein</fullName>
    </submittedName>
</protein>
<name>A0A137SRG8_9BACT</name>
<reference evidence="1 2" key="1">
    <citation type="submission" date="2016-02" db="EMBL/GenBank/DDBJ databases">
        <authorList>
            <person name="Wen L."/>
            <person name="He K."/>
            <person name="Yang H."/>
        </authorList>
    </citation>
    <scope>NUCLEOTIDE SEQUENCE [LARGE SCALE GENOMIC DNA]</scope>
    <source>
        <strain evidence="1 2">GED7880</strain>
    </source>
</reference>
<comment type="caution">
    <text evidence="1">The sequence shown here is derived from an EMBL/GenBank/DDBJ whole genome shotgun (WGS) entry which is preliminary data.</text>
</comment>